<feature type="transmembrane region" description="Helical" evidence="7">
    <location>
        <begin position="280"/>
        <end position="299"/>
    </location>
</feature>
<reference evidence="9" key="1">
    <citation type="submission" date="2024-04" db="EMBL/GenBank/DDBJ databases">
        <authorList>
            <person name="Roder T."/>
            <person name="Oberhansli S."/>
            <person name="Kreuzer M."/>
        </authorList>
    </citation>
    <scope>NUCLEOTIDE SEQUENCE</scope>
    <source>
        <strain evidence="9">LWS13-1.2</strain>
    </source>
</reference>
<dbReference type="PANTHER" id="PTHR43163">
    <property type="entry name" value="DIPEPTIDE TRANSPORT SYSTEM PERMEASE PROTEIN DPPB-RELATED"/>
    <property type="match status" value="1"/>
</dbReference>
<comment type="similarity">
    <text evidence="7">Belongs to the binding-protein-dependent transport system permease family.</text>
</comment>
<evidence type="ECO:0000256" key="4">
    <source>
        <dbReference type="ARBA" id="ARBA00022692"/>
    </source>
</evidence>
<dbReference type="InterPro" id="IPR000515">
    <property type="entry name" value="MetI-like"/>
</dbReference>
<feature type="domain" description="ABC transmembrane type-1" evidence="8">
    <location>
        <begin position="95"/>
        <end position="303"/>
    </location>
</feature>
<dbReference type="Pfam" id="PF19300">
    <property type="entry name" value="BPD_transp_1_N"/>
    <property type="match status" value="1"/>
</dbReference>
<dbReference type="EMBL" id="CP151632">
    <property type="protein sequence ID" value="WZO33968.1"/>
    <property type="molecule type" value="Genomic_DNA"/>
</dbReference>
<feature type="transmembrane region" description="Helical" evidence="7">
    <location>
        <begin position="99"/>
        <end position="121"/>
    </location>
</feature>
<evidence type="ECO:0000256" key="3">
    <source>
        <dbReference type="ARBA" id="ARBA00022475"/>
    </source>
</evidence>
<dbReference type="GO" id="GO:0055085">
    <property type="term" value="P:transmembrane transport"/>
    <property type="evidence" value="ECO:0007669"/>
    <property type="project" value="InterPro"/>
</dbReference>
<evidence type="ECO:0000313" key="9">
    <source>
        <dbReference type="EMBL" id="WZO33968.1"/>
    </source>
</evidence>
<feature type="transmembrane region" description="Helical" evidence="7">
    <location>
        <begin position="176"/>
        <end position="196"/>
    </location>
</feature>
<proteinExistence type="inferred from homology"/>
<dbReference type="PROSITE" id="PS50928">
    <property type="entry name" value="ABC_TM1"/>
    <property type="match status" value="1"/>
</dbReference>
<dbReference type="SUPFAM" id="SSF161098">
    <property type="entry name" value="MetI-like"/>
    <property type="match status" value="1"/>
</dbReference>
<dbReference type="Pfam" id="PF00528">
    <property type="entry name" value="BPD_transp_1"/>
    <property type="match status" value="1"/>
</dbReference>
<organism evidence="9">
    <name type="scientific">Microbacterium sp. LWS13-1.2</name>
    <dbReference type="NCBI Taxonomy" id="3135264"/>
    <lineage>
        <taxon>Bacteria</taxon>
        <taxon>Bacillati</taxon>
        <taxon>Actinomycetota</taxon>
        <taxon>Actinomycetes</taxon>
        <taxon>Micrococcales</taxon>
        <taxon>Microbacteriaceae</taxon>
        <taxon>Microbacterium</taxon>
    </lineage>
</organism>
<gene>
    <name evidence="9" type="ORF">MRBLWS13_001606</name>
</gene>
<evidence type="ECO:0000256" key="7">
    <source>
        <dbReference type="RuleBase" id="RU363032"/>
    </source>
</evidence>
<evidence type="ECO:0000256" key="2">
    <source>
        <dbReference type="ARBA" id="ARBA00022448"/>
    </source>
</evidence>
<evidence type="ECO:0000259" key="8">
    <source>
        <dbReference type="PROSITE" id="PS50928"/>
    </source>
</evidence>
<dbReference type="AlphaFoldDB" id="A0AAU6SAJ0"/>
<dbReference type="InterPro" id="IPR035906">
    <property type="entry name" value="MetI-like_sf"/>
</dbReference>
<comment type="subcellular location">
    <subcellularLocation>
        <location evidence="1 7">Cell membrane</location>
        <topology evidence="1 7">Multi-pass membrane protein</topology>
    </subcellularLocation>
</comment>
<keyword evidence="3" id="KW-1003">Cell membrane</keyword>
<protein>
    <submittedName>
        <fullName evidence="9">ABC transporter permease</fullName>
    </submittedName>
</protein>
<name>A0AAU6SAJ0_9MICO</name>
<dbReference type="InterPro" id="IPR045621">
    <property type="entry name" value="BPD_transp_1_N"/>
</dbReference>
<evidence type="ECO:0000256" key="5">
    <source>
        <dbReference type="ARBA" id="ARBA00022989"/>
    </source>
</evidence>
<sequence length="313" mass="33633">MLSFFIRRILAGIVLVFVISTVTFLLVYSTASDVARNVLGENATEEQVAAKTSELGLDRPLVTQYFDWLTHALQGDFGVSWFTSEPVAQMVSNRMPVTLSMVILAVAFTAVISAVLGVTAAVRGGAIDRVLQFVSIIGFSLPNFWVALMLVIVFALTLRLFPATGYVPFEQDPSAWALSLVLPVTALVIGGIASAAQQIRGAFIDVLEHDYIRTLEARGISRRSVLLRHVLRNAAPPALTVLSLQFIGLLGGAVVIERIFAIPGLGTLTVNSSIQGDIPAIMGIVVAMVIVVVIVNLIIDLANGWINPKARLQ</sequence>
<evidence type="ECO:0000256" key="6">
    <source>
        <dbReference type="ARBA" id="ARBA00023136"/>
    </source>
</evidence>
<feature type="transmembrane region" description="Helical" evidence="7">
    <location>
        <begin position="133"/>
        <end position="156"/>
    </location>
</feature>
<keyword evidence="5 7" id="KW-1133">Transmembrane helix</keyword>
<dbReference type="CDD" id="cd06261">
    <property type="entry name" value="TM_PBP2"/>
    <property type="match status" value="1"/>
</dbReference>
<feature type="transmembrane region" description="Helical" evidence="7">
    <location>
        <begin position="9"/>
        <end position="31"/>
    </location>
</feature>
<dbReference type="Gene3D" id="1.10.3720.10">
    <property type="entry name" value="MetI-like"/>
    <property type="match status" value="1"/>
</dbReference>
<keyword evidence="2 7" id="KW-0813">Transport</keyword>
<dbReference type="PANTHER" id="PTHR43163:SF6">
    <property type="entry name" value="DIPEPTIDE TRANSPORT SYSTEM PERMEASE PROTEIN DPPB-RELATED"/>
    <property type="match status" value="1"/>
</dbReference>
<keyword evidence="4 7" id="KW-0812">Transmembrane</keyword>
<keyword evidence="6 7" id="KW-0472">Membrane</keyword>
<dbReference type="GO" id="GO:0005886">
    <property type="term" value="C:plasma membrane"/>
    <property type="evidence" value="ECO:0007669"/>
    <property type="project" value="UniProtKB-SubCell"/>
</dbReference>
<accession>A0AAU6SAJ0</accession>
<feature type="transmembrane region" description="Helical" evidence="7">
    <location>
        <begin position="238"/>
        <end position="260"/>
    </location>
</feature>
<evidence type="ECO:0000256" key="1">
    <source>
        <dbReference type="ARBA" id="ARBA00004651"/>
    </source>
</evidence>